<evidence type="ECO:0000256" key="3">
    <source>
        <dbReference type="PROSITE-ProRule" id="PRU00339"/>
    </source>
</evidence>
<evidence type="ECO:0000256" key="1">
    <source>
        <dbReference type="ARBA" id="ARBA00022737"/>
    </source>
</evidence>
<evidence type="ECO:0000259" key="4">
    <source>
        <dbReference type="Pfam" id="PF12688"/>
    </source>
</evidence>
<protein>
    <submittedName>
        <fullName evidence="5">Tetratricopeptide repeat protein</fullName>
    </submittedName>
</protein>
<gene>
    <name evidence="5" type="ORF">SAMN05877753_102360</name>
</gene>
<keyword evidence="6" id="KW-1185">Reference proteome</keyword>
<feature type="domain" description="Tetratrico peptide repeat group 5" evidence="4">
    <location>
        <begin position="13"/>
        <end position="87"/>
    </location>
</feature>
<dbReference type="InterPro" id="IPR041656">
    <property type="entry name" value="TPR_5"/>
</dbReference>
<dbReference type="PANTHER" id="PTHR44943">
    <property type="entry name" value="CELLULOSE SYNTHASE OPERON PROTEIN C"/>
    <property type="match status" value="1"/>
</dbReference>
<dbReference type="SUPFAM" id="SSF48452">
    <property type="entry name" value="TPR-like"/>
    <property type="match status" value="2"/>
</dbReference>
<dbReference type="Proteomes" id="UP000219546">
    <property type="component" value="Unassembled WGS sequence"/>
</dbReference>
<keyword evidence="2 3" id="KW-0802">TPR repeat</keyword>
<dbReference type="InterPro" id="IPR011990">
    <property type="entry name" value="TPR-like_helical_dom_sf"/>
</dbReference>
<reference evidence="5 6" key="1">
    <citation type="submission" date="2017-08" db="EMBL/GenBank/DDBJ databases">
        <authorList>
            <person name="de Groot N.N."/>
        </authorList>
    </citation>
    <scope>NUCLEOTIDE SEQUENCE [LARGE SCALE GENOMIC DNA]</scope>
    <source>
        <strain evidence="5 6">JC228</strain>
    </source>
</reference>
<evidence type="ECO:0000256" key="2">
    <source>
        <dbReference type="ARBA" id="ARBA00022803"/>
    </source>
</evidence>
<sequence>MSISEQCLITYENGDFDKANQLYQQILKTGMPEDQLQLADGLQHLGFLEEALSLFEALHIQFPDEGEIKLALAETLQDLGREDEALIYTSSIEADDPVYPQALLMEADFYQAQGLFEVSEEKLMRAKKILPDEPVIDFALGELYAAEGKWLEAIECYERVETNPNKDDLEINKPLALALTSAGKFEEALDFYEKALDEKLDSDTLFGYGFAAEKAGYNQTAIEKWTELKELDPDYFSVHLLLARVYEKEEMLNESLLAVKEGIEKDPFHKELFYYAGKLSLKLGYEEEAESYFREALAIDPSYLDALQTFVKLLIHLERYEEAVNMITAYQGEGEEHPELTWDLSFCLHHLERYEDALTEYQRAYTYFKNKKEFLLDYGEFLMEYGLRNDASKIFSDALAIDPTDIEVRDILERLSEE</sequence>
<dbReference type="Gene3D" id="1.25.40.10">
    <property type="entry name" value="Tetratricopeptide repeat domain"/>
    <property type="match status" value="2"/>
</dbReference>
<dbReference type="Pfam" id="PF13432">
    <property type="entry name" value="TPR_16"/>
    <property type="match status" value="1"/>
</dbReference>
<accession>A0A285CKS0</accession>
<dbReference type="RefSeq" id="WP_245855596.1">
    <property type="nucleotide sequence ID" value="NZ_JBEPMQ010000001.1"/>
</dbReference>
<feature type="repeat" description="TPR" evidence="3">
    <location>
        <begin position="372"/>
        <end position="405"/>
    </location>
</feature>
<organism evidence="5 6">
    <name type="scientific">Bacillus oleivorans</name>
    <dbReference type="NCBI Taxonomy" id="1448271"/>
    <lineage>
        <taxon>Bacteria</taxon>
        <taxon>Bacillati</taxon>
        <taxon>Bacillota</taxon>
        <taxon>Bacilli</taxon>
        <taxon>Bacillales</taxon>
        <taxon>Bacillaceae</taxon>
        <taxon>Bacillus</taxon>
    </lineage>
</organism>
<name>A0A285CKS0_9BACI</name>
<dbReference type="SMART" id="SM00028">
    <property type="entry name" value="TPR"/>
    <property type="match status" value="5"/>
</dbReference>
<keyword evidence="1" id="KW-0677">Repeat</keyword>
<dbReference type="InterPro" id="IPR051685">
    <property type="entry name" value="Ycf3/AcsC/BcsC/TPR_MFPF"/>
</dbReference>
<dbReference type="EMBL" id="OAOP01000002">
    <property type="protein sequence ID" value="SNX68151.1"/>
    <property type="molecule type" value="Genomic_DNA"/>
</dbReference>
<feature type="repeat" description="TPR" evidence="3">
    <location>
        <begin position="270"/>
        <end position="303"/>
    </location>
</feature>
<dbReference type="InterPro" id="IPR019734">
    <property type="entry name" value="TPR_rpt"/>
</dbReference>
<dbReference type="Pfam" id="PF12688">
    <property type="entry name" value="TPR_5"/>
    <property type="match status" value="1"/>
</dbReference>
<dbReference type="Pfam" id="PF13429">
    <property type="entry name" value="TPR_15"/>
    <property type="match status" value="1"/>
</dbReference>
<dbReference type="AlphaFoldDB" id="A0A285CKS0"/>
<evidence type="ECO:0000313" key="5">
    <source>
        <dbReference type="EMBL" id="SNX68151.1"/>
    </source>
</evidence>
<proteinExistence type="predicted"/>
<evidence type="ECO:0000313" key="6">
    <source>
        <dbReference type="Proteomes" id="UP000219546"/>
    </source>
</evidence>
<dbReference type="PROSITE" id="PS50005">
    <property type="entry name" value="TPR"/>
    <property type="match status" value="2"/>
</dbReference>
<dbReference type="PANTHER" id="PTHR44943:SF8">
    <property type="entry name" value="TPR REPEAT-CONTAINING PROTEIN MJ0263"/>
    <property type="match status" value="1"/>
</dbReference>